<proteinExistence type="predicted"/>
<dbReference type="STRING" id="1137993.SAMN05660209_00761"/>
<feature type="region of interest" description="Disordered" evidence="1">
    <location>
        <begin position="65"/>
        <end position="85"/>
    </location>
</feature>
<dbReference type="Proteomes" id="UP000198921">
    <property type="component" value="Unassembled WGS sequence"/>
</dbReference>
<gene>
    <name evidence="2" type="ORF">SAMN05660209_00761</name>
</gene>
<protein>
    <submittedName>
        <fullName evidence="2">Uncharacterized protein</fullName>
    </submittedName>
</protein>
<evidence type="ECO:0000256" key="1">
    <source>
        <dbReference type="SAM" id="MobiDB-lite"/>
    </source>
</evidence>
<organism evidence="2 3">
    <name type="scientific">Geodermatophilus africanus</name>
    <dbReference type="NCBI Taxonomy" id="1137993"/>
    <lineage>
        <taxon>Bacteria</taxon>
        <taxon>Bacillati</taxon>
        <taxon>Actinomycetota</taxon>
        <taxon>Actinomycetes</taxon>
        <taxon>Geodermatophilales</taxon>
        <taxon>Geodermatophilaceae</taxon>
        <taxon>Geodermatophilus</taxon>
    </lineage>
</organism>
<dbReference type="AlphaFoldDB" id="A0A1H3CX28"/>
<accession>A0A1H3CX28</accession>
<evidence type="ECO:0000313" key="3">
    <source>
        <dbReference type="Proteomes" id="UP000198921"/>
    </source>
</evidence>
<dbReference type="RefSeq" id="WP_091151636.1">
    <property type="nucleotide sequence ID" value="NZ_FNOT01000002.1"/>
</dbReference>
<dbReference type="OrthoDB" id="4247371at2"/>
<name>A0A1H3CX28_9ACTN</name>
<evidence type="ECO:0000313" key="2">
    <source>
        <dbReference type="EMBL" id="SDX58094.1"/>
    </source>
</evidence>
<reference evidence="3" key="1">
    <citation type="submission" date="2016-10" db="EMBL/GenBank/DDBJ databases">
        <authorList>
            <person name="Varghese N."/>
            <person name="Submissions S."/>
        </authorList>
    </citation>
    <scope>NUCLEOTIDE SEQUENCE [LARGE SCALE GENOMIC DNA]</scope>
    <source>
        <strain evidence="3">DSM 45422</strain>
    </source>
</reference>
<keyword evidence="3" id="KW-1185">Reference proteome</keyword>
<dbReference type="EMBL" id="FNOT01000002">
    <property type="protein sequence ID" value="SDX58094.1"/>
    <property type="molecule type" value="Genomic_DNA"/>
</dbReference>
<sequence>MAESLVGTEVWQARISRDLSAQLQADSEVLGLSGRTEIVKAALQLLHQRAAEERMARSVAEFYGDEEPPLPLGVVAGEPDDADPS</sequence>